<comment type="similarity">
    <text evidence="2">Belongs to the AMY1 family.</text>
</comment>
<keyword evidence="3" id="KW-0539">Nucleus</keyword>
<accession>A0A6J2T4H9</accession>
<keyword evidence="4" id="KW-0175">Coiled coil</keyword>
<protein>
    <submittedName>
        <fullName evidence="7">c-Myc-binding protein homolog</fullName>
    </submittedName>
</protein>
<evidence type="ECO:0000256" key="3">
    <source>
        <dbReference type="ARBA" id="ARBA00023242"/>
    </source>
</evidence>
<feature type="region of interest" description="Disordered" evidence="5">
    <location>
        <begin position="158"/>
        <end position="185"/>
    </location>
</feature>
<name>A0A6J2T4H9_DROLE</name>
<feature type="coiled-coil region" evidence="4">
    <location>
        <begin position="52"/>
        <end position="79"/>
    </location>
</feature>
<dbReference type="GeneID" id="115620617"/>
<evidence type="ECO:0000256" key="4">
    <source>
        <dbReference type="SAM" id="Coils"/>
    </source>
</evidence>
<evidence type="ECO:0000313" key="6">
    <source>
        <dbReference type="Proteomes" id="UP000504634"/>
    </source>
</evidence>
<dbReference type="OrthoDB" id="524165at2759"/>
<evidence type="ECO:0000256" key="1">
    <source>
        <dbReference type="ARBA" id="ARBA00004123"/>
    </source>
</evidence>
<dbReference type="GO" id="GO:0003713">
    <property type="term" value="F:transcription coactivator activity"/>
    <property type="evidence" value="ECO:0007669"/>
    <property type="project" value="InterPro"/>
</dbReference>
<feature type="compositionally biased region" description="Polar residues" evidence="5">
    <location>
        <begin position="164"/>
        <end position="185"/>
    </location>
</feature>
<keyword evidence="6" id="KW-1185">Reference proteome</keyword>
<gene>
    <name evidence="7" type="primary">LOC115620617</name>
</gene>
<dbReference type="SUPFAM" id="SSF47391">
    <property type="entry name" value="Dimerization-anchoring domain of cAMP-dependent PK regulatory subunit"/>
    <property type="match status" value="1"/>
</dbReference>
<dbReference type="AlphaFoldDB" id="A0A6J2T4H9"/>
<dbReference type="InterPro" id="IPR026060">
    <property type="entry name" value="AMY1"/>
</dbReference>
<comment type="subcellular location">
    <subcellularLocation>
        <location evidence="1">Nucleus</location>
    </subcellularLocation>
</comment>
<dbReference type="Proteomes" id="UP000504634">
    <property type="component" value="Unplaced"/>
</dbReference>
<organism evidence="6 7">
    <name type="scientific">Drosophila lebanonensis</name>
    <name type="common">Fruit fly</name>
    <name type="synonym">Scaptodrosophila lebanonensis</name>
    <dbReference type="NCBI Taxonomy" id="7225"/>
    <lineage>
        <taxon>Eukaryota</taxon>
        <taxon>Metazoa</taxon>
        <taxon>Ecdysozoa</taxon>
        <taxon>Arthropoda</taxon>
        <taxon>Hexapoda</taxon>
        <taxon>Insecta</taxon>
        <taxon>Pterygota</taxon>
        <taxon>Neoptera</taxon>
        <taxon>Endopterygota</taxon>
        <taxon>Diptera</taxon>
        <taxon>Brachycera</taxon>
        <taxon>Muscomorpha</taxon>
        <taxon>Ephydroidea</taxon>
        <taxon>Drosophilidae</taxon>
        <taxon>Scaptodrosophila</taxon>
    </lineage>
</organism>
<evidence type="ECO:0000256" key="2">
    <source>
        <dbReference type="ARBA" id="ARBA00009389"/>
    </source>
</evidence>
<dbReference type="RefSeq" id="XP_030369797.1">
    <property type="nucleotide sequence ID" value="XM_030513937.1"/>
</dbReference>
<evidence type="ECO:0000256" key="5">
    <source>
        <dbReference type="SAM" id="MobiDB-lite"/>
    </source>
</evidence>
<reference evidence="7" key="1">
    <citation type="submission" date="2025-08" db="UniProtKB">
        <authorList>
            <consortium name="RefSeq"/>
        </authorList>
    </citation>
    <scope>IDENTIFICATION</scope>
    <source>
        <strain evidence="7">11010-0011.00</strain>
        <tissue evidence="7">Whole body</tissue>
    </source>
</reference>
<evidence type="ECO:0000313" key="7">
    <source>
        <dbReference type="RefSeq" id="XP_030369797.1"/>
    </source>
</evidence>
<sequence length="185" mass="21201">MSFKPIDPKRDEVRRYLERGSVLDSLTKIFIRIIKERPENPMEYIRNNIGVVRHQHDKYERLQQDLQVANKEILRLRGIINSIDPQVLQEPPQHPPIPVDIETNLNNFEPGTIPKEEDPTSYEHTEEANVFTAELKNEDGFANGDEVLASAVDNCHLDDDKATQSESSNQNISVRVEQGSNDNTE</sequence>
<proteinExistence type="inferred from homology"/>
<dbReference type="PANTHER" id="PTHR13168:SF0">
    <property type="entry name" value="C-MYC-BINDING PROTEIN"/>
    <property type="match status" value="1"/>
</dbReference>
<dbReference type="PANTHER" id="PTHR13168">
    <property type="entry name" value="ASSOCIATE OF C-MYC AMY-1"/>
    <property type="match status" value="1"/>
</dbReference>
<dbReference type="GO" id="GO:0005634">
    <property type="term" value="C:nucleus"/>
    <property type="evidence" value="ECO:0007669"/>
    <property type="project" value="UniProtKB-SubCell"/>
</dbReference>